<sequence>MSSGSHRSTQHVSYYEVLGITTGANDQEVKKAYRRLALRWHPDKNPHNKIEAEKKFKEISEAYEVLSDPNKRTLYDRYGIDGLKANGGAHGARNGHHFDEFTFRSPFDVFFEFFGHRDPFQDLFAGFDVFSSMGFNVMNDVDDFFAGPLMRRQSASVSPFGMMAAASSMFKSSFDDNFHTHNGQGPSYVSTTTFTSGQPGKAAKVRKTMTTSAVINGKNVVTKTVVENEKETVEVIEDGRLKSRTVNNKQTRPSKLHKFLK</sequence>
<dbReference type="GO" id="GO:0030544">
    <property type="term" value="F:Hsp70 protein binding"/>
    <property type="evidence" value="ECO:0007669"/>
    <property type="project" value="InterPro"/>
</dbReference>
<evidence type="ECO:0000313" key="3">
    <source>
        <dbReference type="EMBL" id="KFD56144.1"/>
    </source>
</evidence>
<gene>
    <name evidence="3" type="ORF">M513_02922</name>
    <name evidence="4" type="ORF">M514_02922</name>
</gene>
<evidence type="ECO:0000313" key="5">
    <source>
        <dbReference type="Proteomes" id="UP000030764"/>
    </source>
</evidence>
<dbReference type="PANTHER" id="PTHR45168">
    <property type="entry name" value="DNAJ HOMOLOG SUBFAMILY B MEMBER 2"/>
    <property type="match status" value="1"/>
</dbReference>
<evidence type="ECO:0000256" key="1">
    <source>
        <dbReference type="ARBA" id="ARBA00023186"/>
    </source>
</evidence>
<accession>A0A085NB22</accession>
<dbReference type="AlphaFoldDB" id="A0A085NB22"/>
<keyword evidence="5" id="KW-1185">Reference proteome</keyword>
<dbReference type="CDD" id="cd06257">
    <property type="entry name" value="DnaJ"/>
    <property type="match status" value="1"/>
</dbReference>
<protein>
    <recommendedName>
        <fullName evidence="2">J domain-containing protein</fullName>
    </recommendedName>
</protein>
<dbReference type="Proteomes" id="UP000030764">
    <property type="component" value="Unassembled WGS sequence"/>
</dbReference>
<evidence type="ECO:0000313" key="4">
    <source>
        <dbReference type="EMBL" id="KFD66668.1"/>
    </source>
</evidence>
<dbReference type="GO" id="GO:0005737">
    <property type="term" value="C:cytoplasm"/>
    <property type="evidence" value="ECO:0007669"/>
    <property type="project" value="UniProtKB-ARBA"/>
</dbReference>
<dbReference type="PROSITE" id="PS50076">
    <property type="entry name" value="DNAJ_2"/>
    <property type="match status" value="1"/>
</dbReference>
<dbReference type="SUPFAM" id="SSF46565">
    <property type="entry name" value="Chaperone J-domain"/>
    <property type="match status" value="1"/>
</dbReference>
<dbReference type="PANTHER" id="PTHR45168:SF3">
    <property type="entry name" value="DNAJ HEAT SHOCK PROTEIN FAMILY (HSP40) MEMBER B2"/>
    <property type="match status" value="1"/>
</dbReference>
<reference evidence="4 5" key="1">
    <citation type="journal article" date="2014" name="Nat. Genet.">
        <title>Genome and transcriptome of the porcine whipworm Trichuris suis.</title>
        <authorList>
            <person name="Jex A.R."/>
            <person name="Nejsum P."/>
            <person name="Schwarz E.M."/>
            <person name="Hu L."/>
            <person name="Young N.D."/>
            <person name="Hall R.S."/>
            <person name="Korhonen P.K."/>
            <person name="Liao S."/>
            <person name="Thamsborg S."/>
            <person name="Xia J."/>
            <person name="Xu P."/>
            <person name="Wang S."/>
            <person name="Scheerlinck J.P."/>
            <person name="Hofmann A."/>
            <person name="Sternberg P.W."/>
            <person name="Wang J."/>
            <person name="Gasser R.B."/>
        </authorList>
    </citation>
    <scope>NUCLEOTIDE SEQUENCE [LARGE SCALE GENOMIC DNA]</scope>
    <source>
        <strain evidence="4">DCEP-RM93F</strain>
        <strain evidence="3">DCEP-RM93M</strain>
    </source>
</reference>
<proteinExistence type="predicted"/>
<dbReference type="Proteomes" id="UP000030758">
    <property type="component" value="Unassembled WGS sequence"/>
</dbReference>
<dbReference type="InterPro" id="IPR036869">
    <property type="entry name" value="J_dom_sf"/>
</dbReference>
<dbReference type="PROSITE" id="PS00636">
    <property type="entry name" value="DNAJ_1"/>
    <property type="match status" value="1"/>
</dbReference>
<dbReference type="PRINTS" id="PR00625">
    <property type="entry name" value="JDOMAIN"/>
</dbReference>
<dbReference type="EMBL" id="KL367522">
    <property type="protein sequence ID" value="KFD66668.1"/>
    <property type="molecule type" value="Genomic_DNA"/>
</dbReference>
<dbReference type="Gene3D" id="1.10.287.110">
    <property type="entry name" value="DnaJ domain"/>
    <property type="match status" value="1"/>
</dbReference>
<name>A0A085NB22_9BILA</name>
<dbReference type="SMART" id="SM00271">
    <property type="entry name" value="DnaJ"/>
    <property type="match status" value="1"/>
</dbReference>
<evidence type="ECO:0000259" key="2">
    <source>
        <dbReference type="PROSITE" id="PS50076"/>
    </source>
</evidence>
<keyword evidence="1" id="KW-0143">Chaperone</keyword>
<dbReference type="InterPro" id="IPR043183">
    <property type="entry name" value="DNJB2/6-like"/>
</dbReference>
<feature type="domain" description="J" evidence="2">
    <location>
        <begin position="13"/>
        <end position="79"/>
    </location>
</feature>
<dbReference type="InterPro" id="IPR001623">
    <property type="entry name" value="DnaJ_domain"/>
</dbReference>
<dbReference type="EMBL" id="KL363195">
    <property type="protein sequence ID" value="KFD56144.1"/>
    <property type="molecule type" value="Genomic_DNA"/>
</dbReference>
<dbReference type="GO" id="GO:0051082">
    <property type="term" value="F:unfolded protein binding"/>
    <property type="evidence" value="ECO:0007669"/>
    <property type="project" value="InterPro"/>
</dbReference>
<dbReference type="InterPro" id="IPR018253">
    <property type="entry name" value="DnaJ_domain_CS"/>
</dbReference>
<dbReference type="FunFam" id="1.10.287.110:FF:000021">
    <property type="entry name" value="DnaJ (Hsp40) homolog, subfamily B, member 2"/>
    <property type="match status" value="1"/>
</dbReference>
<organism evidence="4">
    <name type="scientific">Trichuris suis</name>
    <name type="common">pig whipworm</name>
    <dbReference type="NCBI Taxonomy" id="68888"/>
    <lineage>
        <taxon>Eukaryota</taxon>
        <taxon>Metazoa</taxon>
        <taxon>Ecdysozoa</taxon>
        <taxon>Nematoda</taxon>
        <taxon>Enoplea</taxon>
        <taxon>Dorylaimia</taxon>
        <taxon>Trichinellida</taxon>
        <taxon>Trichuridae</taxon>
        <taxon>Trichuris</taxon>
    </lineage>
</organism>
<dbReference type="Pfam" id="PF00226">
    <property type="entry name" value="DnaJ"/>
    <property type="match status" value="1"/>
</dbReference>